<proteinExistence type="inferred from homology"/>
<feature type="domain" description="Chorismate-utilising enzyme C-terminal" evidence="6">
    <location>
        <begin position="194"/>
        <end position="444"/>
    </location>
</feature>
<organism evidence="7 8">
    <name type="scientific">Staphylococcus massiliensis S46</name>
    <dbReference type="NCBI Taxonomy" id="1229783"/>
    <lineage>
        <taxon>Bacteria</taxon>
        <taxon>Bacillati</taxon>
        <taxon>Bacillota</taxon>
        <taxon>Bacilli</taxon>
        <taxon>Bacillales</taxon>
        <taxon>Staphylococcaceae</taxon>
        <taxon>Staphylococcus</taxon>
    </lineage>
</organism>
<evidence type="ECO:0000256" key="2">
    <source>
        <dbReference type="ARBA" id="ARBA00005297"/>
    </source>
</evidence>
<accession>K9AZ29</accession>
<evidence type="ECO:0000256" key="5">
    <source>
        <dbReference type="ARBA" id="ARBA00041564"/>
    </source>
</evidence>
<dbReference type="GO" id="GO:0009697">
    <property type="term" value="P:salicylic acid biosynthetic process"/>
    <property type="evidence" value="ECO:0007669"/>
    <property type="project" value="TreeGrafter"/>
</dbReference>
<evidence type="ECO:0000256" key="4">
    <source>
        <dbReference type="ARBA" id="ARBA00023235"/>
    </source>
</evidence>
<dbReference type="GO" id="GO:0008909">
    <property type="term" value="F:isochorismate synthase activity"/>
    <property type="evidence" value="ECO:0007669"/>
    <property type="project" value="UniProtKB-EC"/>
</dbReference>
<reference evidence="7 8" key="1">
    <citation type="journal article" date="2013" name="Genome Announc.">
        <title>Genome Sequence of Staphylococcus massiliensis Strain S46, Isolated from the Surface of Healthy Human Skin.</title>
        <authorList>
            <person name="Srivastav R."/>
            <person name="Singh A."/>
            <person name="Jangir P.K."/>
            <person name="Kumari C."/>
            <person name="Muduli S."/>
            <person name="Sharma R."/>
        </authorList>
    </citation>
    <scope>NUCLEOTIDE SEQUENCE [LARGE SCALE GENOMIC DNA]</scope>
    <source>
        <strain evidence="7 8">S46</strain>
    </source>
</reference>
<dbReference type="Pfam" id="PF00425">
    <property type="entry name" value="Chorismate_bind"/>
    <property type="match status" value="1"/>
</dbReference>
<evidence type="ECO:0000259" key="6">
    <source>
        <dbReference type="Pfam" id="PF00425"/>
    </source>
</evidence>
<evidence type="ECO:0000256" key="3">
    <source>
        <dbReference type="ARBA" id="ARBA00012824"/>
    </source>
</evidence>
<dbReference type="InterPro" id="IPR004561">
    <property type="entry name" value="IsoChor_synthase"/>
</dbReference>
<dbReference type="eggNOG" id="COG1169">
    <property type="taxonomic scope" value="Bacteria"/>
</dbReference>
<keyword evidence="8" id="KW-1185">Reference proteome</keyword>
<evidence type="ECO:0000313" key="8">
    <source>
        <dbReference type="Proteomes" id="UP000009885"/>
    </source>
</evidence>
<keyword evidence="4" id="KW-0413">Isomerase</keyword>
<dbReference type="EMBL" id="AMSQ01000009">
    <property type="protein sequence ID" value="EKU47797.1"/>
    <property type="molecule type" value="Genomic_DNA"/>
</dbReference>
<dbReference type="AlphaFoldDB" id="K9AZ29"/>
<comment type="catalytic activity">
    <reaction evidence="1">
        <text>chorismate = isochorismate</text>
        <dbReference type="Rhea" id="RHEA:18985"/>
        <dbReference type="ChEBI" id="CHEBI:29748"/>
        <dbReference type="ChEBI" id="CHEBI:29780"/>
        <dbReference type="EC" id="5.4.4.2"/>
    </reaction>
</comment>
<dbReference type="PANTHER" id="PTHR42839:SF1">
    <property type="entry name" value="ISOCHORISMATE SYNTHASE MENF"/>
    <property type="match status" value="1"/>
</dbReference>
<dbReference type="OrthoDB" id="9803598at2"/>
<dbReference type="InterPro" id="IPR005801">
    <property type="entry name" value="ADC_synthase"/>
</dbReference>
<comment type="similarity">
    <text evidence="2">Belongs to the isochorismate synthase family.</text>
</comment>
<dbReference type="NCBIfam" id="TIGR00543">
    <property type="entry name" value="isochor_syn"/>
    <property type="match status" value="1"/>
</dbReference>
<dbReference type="Proteomes" id="UP000009885">
    <property type="component" value="Unassembled WGS sequence"/>
</dbReference>
<dbReference type="PANTHER" id="PTHR42839">
    <property type="entry name" value="ISOCHORISMATE SYNTHASE ENTC"/>
    <property type="match status" value="1"/>
</dbReference>
<dbReference type="SUPFAM" id="SSF56322">
    <property type="entry name" value="ADC synthase"/>
    <property type="match status" value="1"/>
</dbReference>
<dbReference type="InterPro" id="IPR015890">
    <property type="entry name" value="Chorismate_C"/>
</dbReference>
<dbReference type="Gene3D" id="3.60.120.10">
    <property type="entry name" value="Anthranilate synthase"/>
    <property type="match status" value="1"/>
</dbReference>
<gene>
    <name evidence="7" type="ORF">C273_07132</name>
</gene>
<dbReference type="PATRIC" id="fig|1229783.3.peg.1439"/>
<name>K9AZ29_9STAP</name>
<sequence length="458" mass="53173">MSMKEVKCMTVDVRESEIIDQIYHNNKKIVSVELALNKAIDPIALFQLTEEDKGNRFYFRENGGQSAFFGYRVAQTFSNHIENKQSIFEEWLKYKSNINLIHFESEYHHLKICGGFQFSSHQKDDRWRRFGLNHFVLPEVLISFEEDQTYITYTVSKEDFSMEDLKAEIKRVLNAEKEPLKPISDVKRIEDIFKDEWKDIVSDVVNAMNEDEKVVLARRRIVRFEEDIPVYTVINQALENEKNSYLFVLESGEDTFLSQTPEQLMRVKDGVLKTKAIAGTIKRSFDEEEDLKQIEDFLNDPKNLQEHQFVVDSILEDTESYIESIDYNKEPKLLKNDHLYHLLTEFKGPLSTKGYISLIDRLHPTPALGGFPKEKALEFIEKHEFGTRGLYGAPVGFIDVYNDCEFIVAIRSMLIKDVGALLFAGCGIVYDSIPEKEIEETALKFMPMMKALGVEQYV</sequence>
<dbReference type="EC" id="5.4.4.2" evidence="3"/>
<protein>
    <recommendedName>
        <fullName evidence="3">isochorismate synthase</fullName>
        <ecNumber evidence="3">5.4.4.2</ecNumber>
    </recommendedName>
    <alternativeName>
        <fullName evidence="5">Isochorismate mutase</fullName>
    </alternativeName>
</protein>
<evidence type="ECO:0000256" key="1">
    <source>
        <dbReference type="ARBA" id="ARBA00000799"/>
    </source>
</evidence>
<comment type="caution">
    <text evidence="7">The sequence shown here is derived from an EMBL/GenBank/DDBJ whole genome shotgun (WGS) entry which is preliminary data.</text>
</comment>
<evidence type="ECO:0000313" key="7">
    <source>
        <dbReference type="EMBL" id="EKU47797.1"/>
    </source>
</evidence>
<dbReference type="STRING" id="1229783.C273_07132"/>